<dbReference type="SMART" id="SM01086">
    <property type="entry name" value="ClpB_D2-small"/>
    <property type="match status" value="1"/>
</dbReference>
<proteinExistence type="inferred from homology"/>
<evidence type="ECO:0000256" key="10">
    <source>
        <dbReference type="ARBA" id="ARBA00026057"/>
    </source>
</evidence>
<keyword evidence="6 12" id="KW-0067">ATP-binding</keyword>
<dbReference type="Pfam" id="PF02861">
    <property type="entry name" value="Clp_N"/>
    <property type="match status" value="1"/>
</dbReference>
<keyword evidence="4 11" id="KW-0677">Repeat</keyword>
<dbReference type="GO" id="GO:0016887">
    <property type="term" value="F:ATP hydrolysis activity"/>
    <property type="evidence" value="ECO:0007669"/>
    <property type="project" value="InterPro"/>
</dbReference>
<name>A0A2P1P826_9RICK</name>
<dbReference type="Gene3D" id="1.10.8.60">
    <property type="match status" value="1"/>
</dbReference>
<evidence type="ECO:0000259" key="14">
    <source>
        <dbReference type="PROSITE" id="PS51903"/>
    </source>
</evidence>
<comment type="function">
    <text evidence="9">Part of a stress-induced multi-chaperone system, it is involved in the recovery of the cell from heat-induced damage, in cooperation with DnaK, DnaJ and GrpE. Acts before DnaK, in the processing of protein aggregates. Protein binding stimulates the ATPase activity; ATP hydrolysis unfolds the denatured protein aggregates, which probably helps expose new hydrophobic binding sites on the surface of ClpB-bound aggregates, contributing to the solubilization and refolding of denatured protein aggregates by DnaK.</text>
</comment>
<evidence type="ECO:0000256" key="4">
    <source>
        <dbReference type="ARBA" id="ARBA00022737"/>
    </source>
</evidence>
<dbReference type="SUPFAM" id="SSF52540">
    <property type="entry name" value="P-loop containing nucleoside triphosphate hydrolases"/>
    <property type="match status" value="2"/>
</dbReference>
<dbReference type="InterPro" id="IPR003593">
    <property type="entry name" value="AAA+_ATPase"/>
</dbReference>
<dbReference type="FunFam" id="3.40.50.300:FF:000120">
    <property type="entry name" value="ATP-dependent chaperone ClpB"/>
    <property type="match status" value="1"/>
</dbReference>
<dbReference type="InterPro" id="IPR027417">
    <property type="entry name" value="P-loop_NTPase"/>
</dbReference>
<dbReference type="InterPro" id="IPR003959">
    <property type="entry name" value="ATPase_AAA_core"/>
</dbReference>
<dbReference type="FunFam" id="3.40.50.300:FF:000010">
    <property type="entry name" value="Chaperone clpB 1, putative"/>
    <property type="match status" value="1"/>
</dbReference>
<evidence type="ECO:0000313" key="15">
    <source>
        <dbReference type="EMBL" id="AVP87428.1"/>
    </source>
</evidence>
<organism evidence="15 16">
    <name type="scientific">Candidatus Phycorickettsia trachydisci</name>
    <dbReference type="NCBI Taxonomy" id="2115978"/>
    <lineage>
        <taxon>Bacteria</taxon>
        <taxon>Pseudomonadati</taxon>
        <taxon>Pseudomonadota</taxon>
        <taxon>Alphaproteobacteria</taxon>
        <taxon>Rickettsiales</taxon>
        <taxon>Rickettsiaceae</taxon>
        <taxon>Candidatus Phycorickettsia</taxon>
    </lineage>
</organism>
<dbReference type="InterPro" id="IPR018368">
    <property type="entry name" value="ClpA/B_CS1"/>
</dbReference>
<dbReference type="GO" id="GO:0034605">
    <property type="term" value="P:cellular response to heat"/>
    <property type="evidence" value="ECO:0007669"/>
    <property type="project" value="TreeGrafter"/>
</dbReference>
<feature type="domain" description="Clp R" evidence="14">
    <location>
        <begin position="3"/>
        <end position="147"/>
    </location>
</feature>
<dbReference type="PANTHER" id="PTHR11638:SF18">
    <property type="entry name" value="HEAT SHOCK PROTEIN 104"/>
    <property type="match status" value="1"/>
</dbReference>
<dbReference type="AlphaFoldDB" id="A0A2P1P826"/>
<dbReference type="Gene3D" id="3.40.50.300">
    <property type="entry name" value="P-loop containing nucleotide triphosphate hydrolases"/>
    <property type="match status" value="3"/>
</dbReference>
<evidence type="ECO:0000256" key="1">
    <source>
        <dbReference type="ARBA" id="ARBA00004496"/>
    </source>
</evidence>
<dbReference type="InterPro" id="IPR050130">
    <property type="entry name" value="ClpA_ClpB"/>
</dbReference>
<dbReference type="CDD" id="cd00009">
    <property type="entry name" value="AAA"/>
    <property type="match status" value="1"/>
</dbReference>
<dbReference type="GO" id="GO:0005737">
    <property type="term" value="C:cytoplasm"/>
    <property type="evidence" value="ECO:0007669"/>
    <property type="project" value="UniProtKB-SubCell"/>
</dbReference>
<evidence type="ECO:0000256" key="5">
    <source>
        <dbReference type="ARBA" id="ARBA00022741"/>
    </source>
</evidence>
<accession>A0A2P1P826</accession>
<dbReference type="Pfam" id="PF00004">
    <property type="entry name" value="AAA"/>
    <property type="match status" value="1"/>
</dbReference>
<keyword evidence="8 12" id="KW-0143">Chaperone</keyword>
<dbReference type="InterPro" id="IPR017730">
    <property type="entry name" value="Chaperonin_ClpB"/>
</dbReference>
<dbReference type="GO" id="GO:0042026">
    <property type="term" value="P:protein refolding"/>
    <property type="evidence" value="ECO:0007669"/>
    <property type="project" value="UniProtKB-UniRule"/>
</dbReference>
<dbReference type="InterPro" id="IPR041546">
    <property type="entry name" value="ClpA/ClpB_AAA_lid"/>
</dbReference>
<keyword evidence="7 13" id="KW-0175">Coiled coil</keyword>
<dbReference type="PRINTS" id="PR00300">
    <property type="entry name" value="CLPPROTEASEA"/>
</dbReference>
<dbReference type="SUPFAM" id="SSF81923">
    <property type="entry name" value="Double Clp-N motif"/>
    <property type="match status" value="1"/>
</dbReference>
<dbReference type="CDD" id="cd19499">
    <property type="entry name" value="RecA-like_ClpB_Hsp104-like"/>
    <property type="match status" value="1"/>
</dbReference>
<evidence type="ECO:0000256" key="11">
    <source>
        <dbReference type="PROSITE-ProRule" id="PRU01251"/>
    </source>
</evidence>
<dbReference type="InterPro" id="IPR019489">
    <property type="entry name" value="Clp_ATPase_C"/>
</dbReference>
<protein>
    <recommendedName>
        <fullName evidence="3 13">Chaperone protein ClpB</fullName>
    </recommendedName>
</protein>
<dbReference type="RefSeq" id="WP_106874290.1">
    <property type="nucleotide sequence ID" value="NZ_CP027845.1"/>
</dbReference>
<dbReference type="Gene3D" id="1.10.1780.10">
    <property type="entry name" value="Clp, N-terminal domain"/>
    <property type="match status" value="1"/>
</dbReference>
<feature type="coiled-coil region" evidence="13">
    <location>
        <begin position="413"/>
        <end position="500"/>
    </location>
</feature>
<comment type="subunit">
    <text evidence="13">Homohexamer; The oligomerization is ATP-dependent.</text>
</comment>
<dbReference type="InterPro" id="IPR001270">
    <property type="entry name" value="ClpA/B"/>
</dbReference>
<dbReference type="InterPro" id="IPR036628">
    <property type="entry name" value="Clp_N_dom_sf"/>
</dbReference>
<keyword evidence="13" id="KW-0346">Stress response</keyword>
<dbReference type="Pfam" id="PF17871">
    <property type="entry name" value="AAA_lid_9"/>
    <property type="match status" value="1"/>
</dbReference>
<dbReference type="FunFam" id="3.40.50.300:FF:000025">
    <property type="entry name" value="ATP-dependent Clp protease subunit"/>
    <property type="match status" value="1"/>
</dbReference>
<comment type="subunit">
    <text evidence="10">Homohexamer. The oligomerization is ATP-dependent.</text>
</comment>
<dbReference type="Proteomes" id="UP000241762">
    <property type="component" value="Chromosome"/>
</dbReference>
<dbReference type="InterPro" id="IPR004176">
    <property type="entry name" value="Clp_R_N"/>
</dbReference>
<dbReference type="NCBIfam" id="TIGR03346">
    <property type="entry name" value="chaperone_ClpB"/>
    <property type="match status" value="1"/>
</dbReference>
<evidence type="ECO:0000256" key="2">
    <source>
        <dbReference type="ARBA" id="ARBA00008675"/>
    </source>
</evidence>
<dbReference type="KEGG" id="ptc:phytr_4790"/>
<dbReference type="PANTHER" id="PTHR11638">
    <property type="entry name" value="ATP-DEPENDENT CLP PROTEASE"/>
    <property type="match status" value="1"/>
</dbReference>
<evidence type="ECO:0000256" key="12">
    <source>
        <dbReference type="RuleBase" id="RU004432"/>
    </source>
</evidence>
<evidence type="ECO:0000256" key="8">
    <source>
        <dbReference type="ARBA" id="ARBA00023186"/>
    </source>
</evidence>
<reference evidence="15 16" key="1">
    <citation type="submission" date="2018-03" db="EMBL/GenBank/DDBJ databases">
        <title>A gene transfer event suggests a long-term partnership between eustigmatophyte algae and a novel lineage of endosymbiotic bacteria.</title>
        <authorList>
            <person name="Yurchenko T."/>
            <person name="Sevcikova T."/>
            <person name="Pribyl P."/>
            <person name="El Karkouri K."/>
            <person name="Klimes V."/>
            <person name="Amaral R."/>
            <person name="Zbrankova V."/>
            <person name="Kim E."/>
            <person name="Raoult D."/>
            <person name="Santos L.M.A."/>
            <person name="Elias M."/>
        </authorList>
    </citation>
    <scope>NUCLEOTIDE SEQUENCE [LARGE SCALE GENOMIC DNA]</scope>
    <source>
        <strain evidence="15">CCALA 838</strain>
    </source>
</reference>
<sequence>MNLDKFTESVQAAILSAQNLAIKLEHQQILPLHLLKSLLDDETGVVGALFLQMEKNLTGFTNLVSNEINKLPKVHVQSGGKVYFATETIKVIEDAKDLAQKSGDSFVTVERLFESLVSSRGDVATLLKNYGITLTNLRNAIMHLRKGRTADSAHVEQSYNALAKYGRNVTELALSNKLDPVIGREDEIRRAIQILSRRSKNNPVLIGDPGVGKTAIVEGLAQRIINNDVPESIAGCQIFELDMGALISGAKFRGEFEERLKSVLNEIKESEGRIILFIDELHLLVGAGKTDGAMDAANLLKPMLARGQLHCIGATTLDEYRKYIEKDAALARRFQALYVTQPSLEDTISILRGLKERYELHHGIRVSDSAIIAAANLSNRYITDRFLPDKAIDLIDEAASRLKIQITSKPEELDLLDRKIIQLKIEAEAMKKETSQSAKARLEELLTQIATLEAKKHELDSKFAVEKSKIKAIQKIKEDIDKARQELEKAERTSNLARAGELKYGIIPDLDKKLAEYENNKSSGLVKEVLDEEDIATIISRSTGIPIDKMLSSERIRLLSMEKVLSERVIGQQEAIAAVSDAIRRARAGVQDENKPLGSFLFLGPTGVGKTELARSLAWFLFDDPNALLRIDMSEYMDKHSTSKLIGAPPGYVGYEQGGVLSESVRRRPYQVILFDEAEKAHVEVFNLLLQILDAGRLTDSQGKIIDFKNTIVILTSNLGSELMLEKPLEKVKDEVMGQVRRFFKPEFLNRLDEILLFEPLKQGQIRQIAAIQLEKFKSDLLNRHQIHLNYDDKVIDYLAQKGFDPIYGARPLKRVIQKLVQDKVAKIILADEVGPKKNIDLSFIKGQIEFNIL</sequence>
<dbReference type="OrthoDB" id="9803641at2"/>
<evidence type="ECO:0000256" key="6">
    <source>
        <dbReference type="ARBA" id="ARBA00022840"/>
    </source>
</evidence>
<evidence type="ECO:0000313" key="16">
    <source>
        <dbReference type="Proteomes" id="UP000241762"/>
    </source>
</evidence>
<dbReference type="Pfam" id="PF07724">
    <property type="entry name" value="AAA_2"/>
    <property type="match status" value="1"/>
</dbReference>
<keyword evidence="16" id="KW-1185">Reference proteome</keyword>
<evidence type="ECO:0000256" key="13">
    <source>
        <dbReference type="RuleBase" id="RU362034"/>
    </source>
</evidence>
<dbReference type="EMBL" id="CP027845">
    <property type="protein sequence ID" value="AVP87428.1"/>
    <property type="molecule type" value="Genomic_DNA"/>
</dbReference>
<keyword evidence="13" id="KW-0963">Cytoplasm</keyword>
<dbReference type="GO" id="GO:0005524">
    <property type="term" value="F:ATP binding"/>
    <property type="evidence" value="ECO:0007669"/>
    <property type="project" value="UniProtKB-UniRule"/>
</dbReference>
<comment type="subcellular location">
    <subcellularLocation>
        <location evidence="1 13">Cytoplasm</location>
    </subcellularLocation>
</comment>
<dbReference type="InterPro" id="IPR028299">
    <property type="entry name" value="ClpA/B_CS2"/>
</dbReference>
<comment type="similarity">
    <text evidence="2 12">Belongs to the ClpA/ClpB family.</text>
</comment>
<dbReference type="PROSITE" id="PS00871">
    <property type="entry name" value="CLPAB_2"/>
    <property type="match status" value="1"/>
</dbReference>
<evidence type="ECO:0000256" key="7">
    <source>
        <dbReference type="ARBA" id="ARBA00023054"/>
    </source>
</evidence>
<evidence type="ECO:0000256" key="9">
    <source>
        <dbReference type="ARBA" id="ARBA00025613"/>
    </source>
</evidence>
<keyword evidence="5 12" id="KW-0547">Nucleotide-binding</keyword>
<dbReference type="SMART" id="SM00382">
    <property type="entry name" value="AAA"/>
    <property type="match status" value="2"/>
</dbReference>
<dbReference type="Pfam" id="PF10431">
    <property type="entry name" value="ClpB_D2-small"/>
    <property type="match status" value="1"/>
</dbReference>
<dbReference type="PROSITE" id="PS00870">
    <property type="entry name" value="CLPAB_1"/>
    <property type="match status" value="1"/>
</dbReference>
<gene>
    <name evidence="13" type="primary">clpB</name>
    <name evidence="15" type="ORF">phytr_4790</name>
</gene>
<dbReference type="PROSITE" id="PS51903">
    <property type="entry name" value="CLP_R"/>
    <property type="match status" value="1"/>
</dbReference>
<evidence type="ECO:0000256" key="3">
    <source>
        <dbReference type="ARBA" id="ARBA00017574"/>
    </source>
</evidence>